<proteinExistence type="inferred from homology"/>
<dbReference type="PANTHER" id="PTHR36766:SF3">
    <property type="entry name" value="RPW8 DOMAIN-CONTAINING PROTEIN"/>
    <property type="match status" value="1"/>
</dbReference>
<dbReference type="Gene3D" id="1.10.10.10">
    <property type="entry name" value="Winged helix-like DNA-binding domain superfamily/Winged helix DNA-binding domain"/>
    <property type="match status" value="1"/>
</dbReference>
<feature type="domain" description="RPW8" evidence="4">
    <location>
        <begin position="1"/>
        <end position="153"/>
    </location>
</feature>
<dbReference type="Gene3D" id="3.40.50.300">
    <property type="entry name" value="P-loop containing nucleotide triphosphate hydrolases"/>
    <property type="match status" value="1"/>
</dbReference>
<name>A0A200QJ84_MACCD</name>
<dbReference type="Gene3D" id="3.80.10.10">
    <property type="entry name" value="Ribonuclease Inhibitor"/>
    <property type="match status" value="1"/>
</dbReference>
<dbReference type="Proteomes" id="UP000195402">
    <property type="component" value="Unassembled WGS sequence"/>
</dbReference>
<dbReference type="STRING" id="56857.A0A200QJ84"/>
<dbReference type="OMA" id="NWWLEEK"/>
<dbReference type="GO" id="GO:0043531">
    <property type="term" value="F:ADP binding"/>
    <property type="evidence" value="ECO:0007669"/>
    <property type="project" value="InterPro"/>
</dbReference>
<dbReference type="InterPro" id="IPR036388">
    <property type="entry name" value="WH-like_DNA-bd_sf"/>
</dbReference>
<dbReference type="FunCoup" id="A0A200QJ84">
    <property type="interactions" value="274"/>
</dbReference>
<evidence type="ECO:0000259" key="4">
    <source>
        <dbReference type="PROSITE" id="PS51153"/>
    </source>
</evidence>
<dbReference type="SUPFAM" id="SSF52047">
    <property type="entry name" value="RNI-like"/>
    <property type="match status" value="1"/>
</dbReference>
<dbReference type="InParanoid" id="A0A200QJ84"/>
<dbReference type="OrthoDB" id="2016095at2759"/>
<keyword evidence="6" id="KW-1185">Reference proteome</keyword>
<dbReference type="Gene3D" id="1.10.8.430">
    <property type="entry name" value="Helical domain of apoptotic protease-activating factors"/>
    <property type="match status" value="1"/>
</dbReference>
<dbReference type="Pfam" id="PF00931">
    <property type="entry name" value="NB-ARC"/>
    <property type="match status" value="1"/>
</dbReference>
<dbReference type="InterPro" id="IPR042197">
    <property type="entry name" value="Apaf_helical"/>
</dbReference>
<dbReference type="InterPro" id="IPR008808">
    <property type="entry name" value="Powdery_mildew-R_dom"/>
</dbReference>
<dbReference type="PROSITE" id="PS51153">
    <property type="entry name" value="RPW8"/>
    <property type="match status" value="1"/>
</dbReference>
<keyword evidence="3" id="KW-0611">Plant defense</keyword>
<keyword evidence="2" id="KW-0677">Repeat</keyword>
<sequence length="862" mass="98419">MSIIGEALLGAVVGELLKEILDVKNKVCNFKPDFERLKSTLERILPLVEDLKRLDSELDVHRRHPNDQINHLIHQLTKSKELVLKCSKLPPWNYYQKYRYSKQFLKLDESLIRFFQLDVPTEIWWNTKQLLVDVQETNRRLDRLVPTNLNFEGRGGGSGSGLSSSTTTWCGVPLLPSLTVGLNVPLEELKMKLLKDDVTVLGLCGPGGCGKTTLATKLCHDQQVRGKFKDNIIFLTVSSSPNLKTILTRLLEQMVCGNKLPEFENDEAAANHLGNLLKQREPEPILLVLDDVWPESVAHDSRLTSSENSYPFLFNKKESVVIQKLLFKTVVGYKMLVTSRTKFQIFDSTYSLKMLSSSDAMTLFCHSAFPPDNNYERPDEELVNKIVQKCKGSPLLLKVIAHSLKQQPARLWRKTEEKLSKAGSIFELHSDLLNCLATSLDYLHDTGRECFMDLGSFLEDQRIPAAALIDIWVELYELDDEDDAYVNLLELSTRNLVNLVEGTRNSAGEIDGNVNELFVTQHDLLRDLAIYQSQGHPDIKQRKRLIMTKREENLPKSWMEQENQPFDAHLVSIHTGQMSSSNWCGLQFPETKVLLLNFSATDYGLPKFMEKMDKLKVLIITNSAAHHVKLSGLKVLNYLSHLKRIRLEKVSIRLLNDVTLPLKNLQKISLVMCETNQAFFKDCNMKISDMLPNLIEINVDYCDDLVEMPEAICDLHYLQKLSITNCHNLSSLPLGIGKIAYLEVLRLHACTGLLELPDSVRKLKKLRLLDISDCSNMERMPEGLGELGGLRTLDMRGCSRVRKLPRSAMNLEHLKHVICDEEATNLWEPLRLHLPDLKIQVRKDNINLDWLWIDRSSQNFYS</sequence>
<dbReference type="InterPro" id="IPR027417">
    <property type="entry name" value="P-loop_NTPase"/>
</dbReference>
<accession>A0A200QJ84</accession>
<dbReference type="PRINTS" id="PR00364">
    <property type="entry name" value="DISEASERSIST"/>
</dbReference>
<dbReference type="InterPro" id="IPR032675">
    <property type="entry name" value="LRR_dom_sf"/>
</dbReference>
<protein>
    <submittedName>
        <fullName evidence="5">Disease resistance protein</fullName>
    </submittedName>
</protein>
<dbReference type="GO" id="GO:0006952">
    <property type="term" value="P:defense response"/>
    <property type="evidence" value="ECO:0007669"/>
    <property type="project" value="UniProtKB-KW"/>
</dbReference>
<gene>
    <name evidence="5" type="ORF">BVC80_8985g40</name>
</gene>
<dbReference type="SUPFAM" id="SSF52540">
    <property type="entry name" value="P-loop containing nucleoside triphosphate hydrolases"/>
    <property type="match status" value="1"/>
</dbReference>
<dbReference type="Pfam" id="PF05659">
    <property type="entry name" value="RPW8"/>
    <property type="match status" value="1"/>
</dbReference>
<comment type="similarity">
    <text evidence="1">Belongs to the disease resistance NB-LRR family.</text>
</comment>
<evidence type="ECO:0000256" key="1">
    <source>
        <dbReference type="ARBA" id="ARBA00008894"/>
    </source>
</evidence>
<reference evidence="5 6" key="1">
    <citation type="journal article" date="2017" name="Mol. Plant">
        <title>The Genome of Medicinal Plant Macleaya cordata Provides New Insights into Benzylisoquinoline Alkaloids Metabolism.</title>
        <authorList>
            <person name="Liu X."/>
            <person name="Liu Y."/>
            <person name="Huang P."/>
            <person name="Ma Y."/>
            <person name="Qing Z."/>
            <person name="Tang Q."/>
            <person name="Cao H."/>
            <person name="Cheng P."/>
            <person name="Zheng Y."/>
            <person name="Yuan Z."/>
            <person name="Zhou Y."/>
            <person name="Liu J."/>
            <person name="Tang Z."/>
            <person name="Zhuo Y."/>
            <person name="Zhang Y."/>
            <person name="Yu L."/>
            <person name="Huang J."/>
            <person name="Yang P."/>
            <person name="Peng Q."/>
            <person name="Zhang J."/>
            <person name="Jiang W."/>
            <person name="Zhang Z."/>
            <person name="Lin K."/>
            <person name="Ro D.K."/>
            <person name="Chen X."/>
            <person name="Xiong X."/>
            <person name="Shang Y."/>
            <person name="Huang S."/>
            <person name="Zeng J."/>
        </authorList>
    </citation>
    <scope>NUCLEOTIDE SEQUENCE [LARGE SCALE GENOMIC DNA]</scope>
    <source>
        <strain evidence="6">cv. BLH2017</strain>
        <tissue evidence="5">Root</tissue>
    </source>
</reference>
<dbReference type="InterPro" id="IPR002182">
    <property type="entry name" value="NB-ARC"/>
</dbReference>
<dbReference type="AlphaFoldDB" id="A0A200QJ84"/>
<dbReference type="EMBL" id="MVGT01001900">
    <property type="protein sequence ID" value="OVA10505.1"/>
    <property type="molecule type" value="Genomic_DNA"/>
</dbReference>
<evidence type="ECO:0000256" key="3">
    <source>
        <dbReference type="ARBA" id="ARBA00022821"/>
    </source>
</evidence>
<evidence type="ECO:0000313" key="6">
    <source>
        <dbReference type="Proteomes" id="UP000195402"/>
    </source>
</evidence>
<organism evidence="5 6">
    <name type="scientific">Macleaya cordata</name>
    <name type="common">Five-seeded plume-poppy</name>
    <name type="synonym">Bocconia cordata</name>
    <dbReference type="NCBI Taxonomy" id="56857"/>
    <lineage>
        <taxon>Eukaryota</taxon>
        <taxon>Viridiplantae</taxon>
        <taxon>Streptophyta</taxon>
        <taxon>Embryophyta</taxon>
        <taxon>Tracheophyta</taxon>
        <taxon>Spermatophyta</taxon>
        <taxon>Magnoliopsida</taxon>
        <taxon>Ranunculales</taxon>
        <taxon>Papaveraceae</taxon>
        <taxon>Papaveroideae</taxon>
        <taxon>Macleaya</taxon>
    </lineage>
</organism>
<evidence type="ECO:0000313" key="5">
    <source>
        <dbReference type="EMBL" id="OVA10505.1"/>
    </source>
</evidence>
<comment type="caution">
    <text evidence="5">The sequence shown here is derived from an EMBL/GenBank/DDBJ whole genome shotgun (WGS) entry which is preliminary data.</text>
</comment>
<dbReference type="PANTHER" id="PTHR36766">
    <property type="entry name" value="PLANT BROAD-SPECTRUM MILDEW RESISTANCE PROTEIN RPW8"/>
    <property type="match status" value="1"/>
</dbReference>
<evidence type="ECO:0000256" key="2">
    <source>
        <dbReference type="ARBA" id="ARBA00022737"/>
    </source>
</evidence>